<dbReference type="PANTHER" id="PTHR11808:SF15">
    <property type="entry name" value="CYSTATHIONINE GAMMA-LYASE"/>
    <property type="match status" value="1"/>
</dbReference>
<evidence type="ECO:0000256" key="7">
    <source>
        <dbReference type="ARBA" id="ARBA00029853"/>
    </source>
</evidence>
<dbReference type="EMBL" id="MN103202">
    <property type="protein sequence ID" value="QIA61832.1"/>
    <property type="molecule type" value="mRNA"/>
</dbReference>
<dbReference type="SUPFAM" id="SSF53383">
    <property type="entry name" value="PLP-dependent transferases"/>
    <property type="match status" value="1"/>
</dbReference>
<evidence type="ECO:0000313" key="11">
    <source>
        <dbReference type="EMBL" id="QIA61832.1"/>
    </source>
</evidence>
<gene>
    <name evidence="12" type="primary">CTH</name>
</gene>
<evidence type="ECO:0000313" key="12">
    <source>
        <dbReference type="EMBL" id="QIZ30881.1"/>
    </source>
</evidence>
<protein>
    <recommendedName>
        <fullName evidence="4">cystathionine gamma-lyase</fullName>
        <ecNumber evidence="4">4.4.1.1</ecNumber>
    </recommendedName>
    <alternativeName>
        <fullName evidence="7">Gamma-cystathionase</fullName>
    </alternativeName>
</protein>
<dbReference type="InterPro" id="IPR015424">
    <property type="entry name" value="PyrdxlP-dep_Trfase"/>
</dbReference>
<evidence type="ECO:0000256" key="10">
    <source>
        <dbReference type="SAM" id="MobiDB-lite"/>
    </source>
</evidence>
<keyword evidence="11" id="KW-0456">Lyase</keyword>
<dbReference type="EC" id="4.4.1.1" evidence="4"/>
<dbReference type="InterPro" id="IPR000277">
    <property type="entry name" value="Cys/Met-Metab_PyrdxlP-dep_enz"/>
</dbReference>
<comment type="pathway">
    <text evidence="2">Amino-acid biosynthesis; L-cysteine biosynthesis; L-cysteine from L-homocysteine and L-serine: step 2/2.</text>
</comment>
<comment type="similarity">
    <text evidence="3 9">Belongs to the trans-sulfuration enzymes family.</text>
</comment>
<keyword evidence="6" id="KW-0198">Cysteine biosynthesis</keyword>
<evidence type="ECO:0000256" key="6">
    <source>
        <dbReference type="ARBA" id="ARBA00023192"/>
    </source>
</evidence>
<evidence type="ECO:0000256" key="3">
    <source>
        <dbReference type="ARBA" id="ARBA00009077"/>
    </source>
</evidence>
<keyword evidence="6" id="KW-0028">Amino-acid biosynthesis</keyword>
<dbReference type="AlphaFoldDB" id="A0A6C0SNG5"/>
<dbReference type="CDD" id="cd00614">
    <property type="entry name" value="CGS_like"/>
    <property type="match status" value="1"/>
</dbReference>
<dbReference type="PIRSF" id="PIRSF001434">
    <property type="entry name" value="CGS"/>
    <property type="match status" value="1"/>
</dbReference>
<evidence type="ECO:0000256" key="1">
    <source>
        <dbReference type="ARBA" id="ARBA00001933"/>
    </source>
</evidence>
<evidence type="ECO:0000256" key="2">
    <source>
        <dbReference type="ARBA" id="ARBA00005038"/>
    </source>
</evidence>
<feature type="region of interest" description="Disordered" evidence="10">
    <location>
        <begin position="1"/>
        <end position="20"/>
    </location>
</feature>
<dbReference type="InterPro" id="IPR015422">
    <property type="entry name" value="PyrdxlP-dep_Trfase_small"/>
</dbReference>
<accession>A0A6C0SNG5</accession>
<dbReference type="GO" id="GO:0019346">
    <property type="term" value="P:transsulfuration"/>
    <property type="evidence" value="ECO:0007669"/>
    <property type="project" value="InterPro"/>
</dbReference>
<dbReference type="UniPathway" id="UPA00136">
    <property type="reaction ID" value="UER00202"/>
</dbReference>
<reference evidence="11" key="3">
    <citation type="journal article" date="2020" name="PLoS ONE">
        <title>Iron metabolic pathways in the processes of sponge plasticity.</title>
        <authorList>
            <person name="Finoshin A.D."/>
            <person name="Adameyko K.I."/>
            <person name="Mikhailov K.V."/>
            <person name="Kravchuk O.I."/>
            <person name="Georgiev A.A."/>
            <person name="Gornostaev N.G."/>
            <person name="Kosevich I.A."/>
            <person name="Mikhailov V.S."/>
            <person name="Gazizova G.R."/>
            <person name="Shagimardanova E.I."/>
            <person name="Gusev O.A."/>
            <person name="Lyupina Y.V."/>
        </authorList>
    </citation>
    <scope>NUCLEOTIDE SEQUENCE</scope>
</reference>
<dbReference type="GO" id="GO:0005737">
    <property type="term" value="C:cytoplasm"/>
    <property type="evidence" value="ECO:0007669"/>
    <property type="project" value="TreeGrafter"/>
</dbReference>
<proteinExistence type="evidence at transcript level"/>
<organism evidence="11">
    <name type="scientific">Halichondria panicea</name>
    <name type="common">Breadcrumb sponge</name>
    <dbReference type="NCBI Taxonomy" id="6063"/>
    <lineage>
        <taxon>Eukaryota</taxon>
        <taxon>Metazoa</taxon>
        <taxon>Porifera</taxon>
        <taxon>Demospongiae</taxon>
        <taxon>Heteroscleromorpha</taxon>
        <taxon>Suberitida</taxon>
        <taxon>Halichondriidae</taxon>
        <taxon>Halichondria</taxon>
        <taxon>Halichondria (Halichondria)</taxon>
    </lineage>
</organism>
<dbReference type="Gene3D" id="3.90.1150.10">
    <property type="entry name" value="Aspartate Aminotransferase, domain 1"/>
    <property type="match status" value="1"/>
</dbReference>
<dbReference type="InterPro" id="IPR015421">
    <property type="entry name" value="PyrdxlP-dep_Trfase_major"/>
</dbReference>
<evidence type="ECO:0000256" key="8">
    <source>
        <dbReference type="PIRSR" id="PIRSR001434-2"/>
    </source>
</evidence>
<sequence>MSTYPHFGTDAIHAGQDPDQWSSKAVVPPIVMSATYKQRIPGQPDLYEYSRSDNPTRGVFERCIAALEGAKHGIAAGSGLGATTLLCQLLKSGDHVIAMDDCYGGTYRFFTAIMSKYGVEFDFIDLTDISLMEKTIKPNTKMIWAESLTNPTLKYTDIEAVVKLSKQNKDCIVVVDNTFMTPYFLRPLELGATIVYHSVTKYLNGHSDVVMGAICTNDDELGSKLKYFANACGIVPSPFDCFLANRGMKTLHVRMREHQKNATAVAQFLETSPFVEKVIYPGLPSHPQHELMKKQAKGFSGMVTFYIKGNLQKFFDAVKVFTLAESLGGFESLVEHPWSMTHASIPKEKREAIGVLDTLIRVSVGLEETEDLVADLEQALKASQ</sequence>
<name>A0A6C0SNG5_HALPA</name>
<dbReference type="EMBL" id="MN339467">
    <property type="protein sequence ID" value="QIZ30881.1"/>
    <property type="molecule type" value="mRNA"/>
</dbReference>
<dbReference type="Pfam" id="PF01053">
    <property type="entry name" value="Cys_Met_Meta_PP"/>
    <property type="match status" value="1"/>
</dbReference>
<dbReference type="PANTHER" id="PTHR11808">
    <property type="entry name" value="TRANS-SULFURATION ENZYME FAMILY MEMBER"/>
    <property type="match status" value="1"/>
</dbReference>
<feature type="modified residue" description="N6-(pyridoxal phosphate)lysine" evidence="8">
    <location>
        <position position="201"/>
    </location>
</feature>
<keyword evidence="5 8" id="KW-0663">Pyridoxal phosphate</keyword>
<dbReference type="FunFam" id="3.90.1150.10:FF:000008">
    <property type="entry name" value="Cystathionine gamma-synthase"/>
    <property type="match status" value="1"/>
</dbReference>
<reference evidence="11" key="1">
    <citation type="submission" date="2019-06" db="EMBL/GenBank/DDBJ databases">
        <authorList>
            <person name="Adameyko K."/>
            <person name="Finoshin A."/>
            <person name="Mikhailov K."/>
            <person name="Kravchuk O."/>
            <person name="Gusev O."/>
            <person name="Shagimardanova E."/>
            <person name="Lyupina Y."/>
        </authorList>
    </citation>
    <scope>NUCLEOTIDE SEQUENCE</scope>
</reference>
<evidence type="ECO:0000256" key="4">
    <source>
        <dbReference type="ARBA" id="ARBA00012085"/>
    </source>
</evidence>
<dbReference type="GO" id="GO:0019343">
    <property type="term" value="P:cysteine biosynthetic process via cystathionine"/>
    <property type="evidence" value="ECO:0007669"/>
    <property type="project" value="TreeGrafter"/>
</dbReference>
<reference evidence="12" key="2">
    <citation type="submission" date="2019-08" db="EMBL/GenBank/DDBJ databases">
        <authorList>
            <person name="Adameyko K."/>
            <person name="Finoshin A."/>
            <person name="Kravchuk O."/>
            <person name="Gusev O."/>
            <person name="Shagimardanova E."/>
            <person name="Lyupina Y."/>
        </authorList>
    </citation>
    <scope>NUCLEOTIDE SEQUENCE</scope>
</reference>
<evidence type="ECO:0000256" key="9">
    <source>
        <dbReference type="RuleBase" id="RU362118"/>
    </source>
</evidence>
<dbReference type="GO" id="GO:0004123">
    <property type="term" value="F:cystathionine gamma-lyase activity"/>
    <property type="evidence" value="ECO:0007669"/>
    <property type="project" value="TreeGrafter"/>
</dbReference>
<dbReference type="FunFam" id="3.40.640.10:FF:000009">
    <property type="entry name" value="Cystathionine gamma-synthase homolog"/>
    <property type="match status" value="1"/>
</dbReference>
<comment type="cofactor">
    <cofactor evidence="1 9">
        <name>pyridoxal 5'-phosphate</name>
        <dbReference type="ChEBI" id="CHEBI:597326"/>
    </cofactor>
</comment>
<dbReference type="GO" id="GO:0030170">
    <property type="term" value="F:pyridoxal phosphate binding"/>
    <property type="evidence" value="ECO:0007669"/>
    <property type="project" value="InterPro"/>
</dbReference>
<dbReference type="Gene3D" id="3.40.640.10">
    <property type="entry name" value="Type I PLP-dependent aspartate aminotransferase-like (Major domain)"/>
    <property type="match status" value="1"/>
</dbReference>
<evidence type="ECO:0000256" key="5">
    <source>
        <dbReference type="ARBA" id="ARBA00022898"/>
    </source>
</evidence>